<dbReference type="Pfam" id="PF07729">
    <property type="entry name" value="FCD"/>
    <property type="match status" value="1"/>
</dbReference>
<dbReference type="Gene3D" id="1.20.120.530">
    <property type="entry name" value="GntR ligand-binding domain-like"/>
    <property type="match status" value="1"/>
</dbReference>
<dbReference type="Proteomes" id="UP000184226">
    <property type="component" value="Unassembled WGS sequence"/>
</dbReference>
<dbReference type="InterPro" id="IPR036390">
    <property type="entry name" value="WH_DNA-bd_sf"/>
</dbReference>
<dbReference type="GO" id="GO:0003677">
    <property type="term" value="F:DNA binding"/>
    <property type="evidence" value="ECO:0007669"/>
    <property type="project" value="UniProtKB-KW"/>
</dbReference>
<evidence type="ECO:0000256" key="1">
    <source>
        <dbReference type="ARBA" id="ARBA00023015"/>
    </source>
</evidence>
<dbReference type="PROSITE" id="PS50949">
    <property type="entry name" value="HTH_GNTR"/>
    <property type="match status" value="1"/>
</dbReference>
<dbReference type="SMART" id="SM00345">
    <property type="entry name" value="HTH_GNTR"/>
    <property type="match status" value="1"/>
</dbReference>
<dbReference type="GO" id="GO:0003700">
    <property type="term" value="F:DNA-binding transcription factor activity"/>
    <property type="evidence" value="ECO:0007669"/>
    <property type="project" value="InterPro"/>
</dbReference>
<evidence type="ECO:0000313" key="5">
    <source>
        <dbReference type="EMBL" id="SHI13613.1"/>
    </source>
</evidence>
<dbReference type="CDD" id="cd07377">
    <property type="entry name" value="WHTH_GntR"/>
    <property type="match status" value="1"/>
</dbReference>
<dbReference type="InterPro" id="IPR000524">
    <property type="entry name" value="Tscrpt_reg_HTH_GntR"/>
</dbReference>
<dbReference type="PANTHER" id="PTHR43537:SF5">
    <property type="entry name" value="UXU OPERON TRANSCRIPTIONAL REGULATOR"/>
    <property type="match status" value="1"/>
</dbReference>
<proteinExistence type="predicted"/>
<feature type="domain" description="HTH gntR-type" evidence="4">
    <location>
        <begin position="22"/>
        <end position="89"/>
    </location>
</feature>
<evidence type="ECO:0000256" key="3">
    <source>
        <dbReference type="ARBA" id="ARBA00023163"/>
    </source>
</evidence>
<dbReference type="Pfam" id="PF00392">
    <property type="entry name" value="GntR"/>
    <property type="match status" value="1"/>
</dbReference>
<dbReference type="OrthoDB" id="8066003at2"/>
<dbReference type="SUPFAM" id="SSF46785">
    <property type="entry name" value="Winged helix' DNA-binding domain"/>
    <property type="match status" value="1"/>
</dbReference>
<dbReference type="SMART" id="SM00895">
    <property type="entry name" value="FCD"/>
    <property type="match status" value="1"/>
</dbReference>
<keyword evidence="6" id="KW-1185">Reference proteome</keyword>
<dbReference type="RefSeq" id="WP_073105167.1">
    <property type="nucleotide sequence ID" value="NZ_FQXE01000010.1"/>
</dbReference>
<organism evidence="5 6">
    <name type="scientific">Pollutimonas bauzanensis</name>
    <dbReference type="NCBI Taxonomy" id="658167"/>
    <lineage>
        <taxon>Bacteria</taxon>
        <taxon>Pseudomonadati</taxon>
        <taxon>Pseudomonadota</taxon>
        <taxon>Betaproteobacteria</taxon>
        <taxon>Burkholderiales</taxon>
        <taxon>Alcaligenaceae</taxon>
        <taxon>Pollutimonas</taxon>
    </lineage>
</organism>
<evidence type="ECO:0000259" key="4">
    <source>
        <dbReference type="PROSITE" id="PS50949"/>
    </source>
</evidence>
<gene>
    <name evidence="5" type="ORF">SAMN04488135_1107</name>
</gene>
<dbReference type="STRING" id="658167.SAMN04488135_1107"/>
<dbReference type="AlphaFoldDB" id="A0A1M5YPZ9"/>
<dbReference type="InterPro" id="IPR008920">
    <property type="entry name" value="TF_FadR/GntR_C"/>
</dbReference>
<protein>
    <submittedName>
        <fullName evidence="5">DNA-binding transcriptional regulator, GntR family</fullName>
    </submittedName>
</protein>
<accession>A0A1M5YPZ9</accession>
<dbReference type="EMBL" id="FQXE01000010">
    <property type="protein sequence ID" value="SHI13613.1"/>
    <property type="molecule type" value="Genomic_DNA"/>
</dbReference>
<evidence type="ECO:0000313" key="6">
    <source>
        <dbReference type="Proteomes" id="UP000184226"/>
    </source>
</evidence>
<keyword evidence="1" id="KW-0805">Transcription regulation</keyword>
<dbReference type="InterPro" id="IPR011711">
    <property type="entry name" value="GntR_C"/>
</dbReference>
<dbReference type="InterPro" id="IPR036388">
    <property type="entry name" value="WH-like_DNA-bd_sf"/>
</dbReference>
<dbReference type="SUPFAM" id="SSF48008">
    <property type="entry name" value="GntR ligand-binding domain-like"/>
    <property type="match status" value="1"/>
</dbReference>
<name>A0A1M5YPZ9_9BURK</name>
<reference evidence="5 6" key="1">
    <citation type="submission" date="2016-11" db="EMBL/GenBank/DDBJ databases">
        <authorList>
            <person name="Jaros S."/>
            <person name="Januszkiewicz K."/>
            <person name="Wedrychowicz H."/>
        </authorList>
    </citation>
    <scope>NUCLEOTIDE SEQUENCE [LARGE SCALE GENOMIC DNA]</scope>
    <source>
        <strain evidence="5 6">CGMCC 1.10190</strain>
    </source>
</reference>
<dbReference type="PANTHER" id="PTHR43537">
    <property type="entry name" value="TRANSCRIPTIONAL REGULATOR, GNTR FAMILY"/>
    <property type="match status" value="1"/>
</dbReference>
<dbReference type="Gene3D" id="1.10.10.10">
    <property type="entry name" value="Winged helix-like DNA-binding domain superfamily/Winged helix DNA-binding domain"/>
    <property type="match status" value="1"/>
</dbReference>
<keyword evidence="3" id="KW-0804">Transcription</keyword>
<sequence>MANKANDKLITGPLRSANEGQTSLQEQTYTLLREMITKGQIQPGDRLMEAQVAHAFGISRSPARHALTLLCKDKLVEAHGKRGYHVSGKPAGTQHNRMARLELVKLTVPRQWELIYKEVEQDLIIRMLFGSVRINEMRLAQHYDVSRTVTRDLLAHMHGVGMISKDIAGHWVARQVTPERIRHLYELRSILEPQALLGSAPYLPASLLDEFRGNILSALENGTIDSAHFDHVENDLHVRALSFCPNKEILGALNRTHFLFGPTRYLTNEFLGIPLELIREAIEEHKEIIDLLIAKKPEQSAQALQKHLSAAVDRWLLRFEITAKMAKLKLPPYLTRLDAHKQEAEERQETA</sequence>
<keyword evidence="2 5" id="KW-0238">DNA-binding</keyword>
<evidence type="ECO:0000256" key="2">
    <source>
        <dbReference type="ARBA" id="ARBA00023125"/>
    </source>
</evidence>